<dbReference type="PANTHER" id="PTHR42733:SF2">
    <property type="entry name" value="DJ-1_THIJ_PFPI FAMILY PROTEIN"/>
    <property type="match status" value="1"/>
</dbReference>
<dbReference type="PROSITE" id="PS51276">
    <property type="entry name" value="PEPTIDASE_C56_PFPI"/>
    <property type="match status" value="1"/>
</dbReference>
<comment type="similarity">
    <text evidence="1">Belongs to the peptidase C56 family.</text>
</comment>
<dbReference type="InterPro" id="IPR002818">
    <property type="entry name" value="DJ-1/PfpI"/>
</dbReference>
<dbReference type="Gene3D" id="3.40.50.880">
    <property type="match status" value="1"/>
</dbReference>
<dbReference type="Pfam" id="PF01965">
    <property type="entry name" value="DJ-1_PfpI"/>
    <property type="match status" value="1"/>
</dbReference>
<evidence type="ECO:0000313" key="3">
    <source>
        <dbReference type="EMBL" id="MCQ6962888.1"/>
    </source>
</evidence>
<protein>
    <submittedName>
        <fullName evidence="3">Peptidase</fullName>
    </submittedName>
</protein>
<reference evidence="3 4" key="1">
    <citation type="journal article" date="2011" name="Appl. Environ. Microbiol.">
        <title>Methanogenic archaea isolated from Taiwan's Chelungpu fault.</title>
        <authorList>
            <person name="Wu S.Y."/>
            <person name="Lai M.C."/>
        </authorList>
    </citation>
    <scope>NUCLEOTIDE SEQUENCE [LARGE SCALE GENOMIC DNA]</scope>
    <source>
        <strain evidence="3 4">St545Mb</strain>
    </source>
</reference>
<accession>A0AAE3L133</accession>
<dbReference type="EMBL" id="JTEO01000004">
    <property type="protein sequence ID" value="MCQ6962888.1"/>
    <property type="molecule type" value="Genomic_DNA"/>
</dbReference>
<dbReference type="NCBIfam" id="TIGR01382">
    <property type="entry name" value="PfpI"/>
    <property type="match status" value="1"/>
</dbReference>
<dbReference type="InterPro" id="IPR006286">
    <property type="entry name" value="C56_PfpI-like"/>
</dbReference>
<evidence type="ECO:0000313" key="4">
    <source>
        <dbReference type="Proteomes" id="UP001206983"/>
    </source>
</evidence>
<keyword evidence="4" id="KW-1185">Reference proteome</keyword>
<dbReference type="PANTHER" id="PTHR42733">
    <property type="entry name" value="DJ-1 PROTEIN"/>
    <property type="match status" value="1"/>
</dbReference>
<dbReference type="InterPro" id="IPR029062">
    <property type="entry name" value="Class_I_gatase-like"/>
</dbReference>
<proteinExistence type="inferred from homology"/>
<evidence type="ECO:0000259" key="2">
    <source>
        <dbReference type="Pfam" id="PF01965"/>
    </source>
</evidence>
<dbReference type="CDD" id="cd03134">
    <property type="entry name" value="GATase1_PfpI_like"/>
    <property type="match status" value="1"/>
</dbReference>
<organism evidence="3 4">
    <name type="scientific">Methanolobus chelungpuianus</name>
    <dbReference type="NCBI Taxonomy" id="502115"/>
    <lineage>
        <taxon>Archaea</taxon>
        <taxon>Methanobacteriati</taxon>
        <taxon>Methanobacteriota</taxon>
        <taxon>Stenosarchaea group</taxon>
        <taxon>Methanomicrobia</taxon>
        <taxon>Methanosarcinales</taxon>
        <taxon>Methanosarcinaceae</taxon>
        <taxon>Methanolobus</taxon>
    </lineage>
</organism>
<dbReference type="SUPFAM" id="SSF52317">
    <property type="entry name" value="Class I glutamine amidotransferase-like"/>
    <property type="match status" value="1"/>
</dbReference>
<comment type="caution">
    <text evidence="3">The sequence shown here is derived from an EMBL/GenBank/DDBJ whole genome shotgun (WGS) entry which is preliminary data.</text>
</comment>
<name>A0AAE3L133_9EURY</name>
<dbReference type="RefSeq" id="WP_256622745.1">
    <property type="nucleotide sequence ID" value="NZ_JTEO01000004.1"/>
</dbReference>
<evidence type="ECO:0000256" key="1">
    <source>
        <dbReference type="ARBA" id="ARBA00008542"/>
    </source>
</evidence>
<dbReference type="Proteomes" id="UP001206983">
    <property type="component" value="Unassembled WGS sequence"/>
</dbReference>
<sequence length="169" mass="18331">MKALVFGADGFEDVELIYPCHRLKEEGVETHIVSMEKGKITGKHGYSVEADAAFKDIDPSEYGLLVISGGKGPEKMRLDKNALDITRHFFSENKPVAGICHGPQVLISAGVVKGRKATAWPGVIDDLTAAGARTEDKEVVVDGNLITSRGPKDLYAFGREMMKKVKEAT</sequence>
<dbReference type="AlphaFoldDB" id="A0AAE3L133"/>
<gene>
    <name evidence="3" type="ORF">PV02_07330</name>
</gene>
<feature type="domain" description="DJ-1/PfpI" evidence="2">
    <location>
        <begin position="1"/>
        <end position="163"/>
    </location>
</feature>